<accession>A0A8A1M5A2</accession>
<proteinExistence type="predicted"/>
<organism evidence="1 2">
    <name type="scientific">Ajellomyces capsulatus</name>
    <name type="common">Darling's disease fungus</name>
    <name type="synonym">Histoplasma capsulatum</name>
    <dbReference type="NCBI Taxonomy" id="5037"/>
    <lineage>
        <taxon>Eukaryota</taxon>
        <taxon>Fungi</taxon>
        <taxon>Dikarya</taxon>
        <taxon>Ascomycota</taxon>
        <taxon>Pezizomycotina</taxon>
        <taxon>Eurotiomycetes</taxon>
        <taxon>Eurotiomycetidae</taxon>
        <taxon>Onygenales</taxon>
        <taxon>Ajellomycetaceae</taxon>
        <taxon>Histoplasma</taxon>
    </lineage>
</organism>
<sequence>MGNATRDVQFTQSLAIQELLINQDQAAPFSPAIRVLWDVSALVGGYMVRTILSPIRFSPLRSPIPLIDGLPPRTCVHLVPLLPLISQRGLALSQALCILLRTLVEMAGQSQPRIIALTGFDAAATDARMLQSPTERCLKTQGSTDAESPSHTPYSVLVCMMFASMTLLPATNHRPYWGSLVLAVEVGNTDQIIQMA</sequence>
<evidence type="ECO:0000313" key="2">
    <source>
        <dbReference type="Proteomes" id="UP000663671"/>
    </source>
</evidence>
<reference evidence="1" key="1">
    <citation type="submission" date="2021-01" db="EMBL/GenBank/DDBJ databases">
        <title>Chromosome-level genome assembly of a human fungal pathogen reveals clustering of transcriptionally co-regulated genes.</title>
        <authorList>
            <person name="Voorhies M."/>
            <person name="Cohen S."/>
            <person name="Shea T.P."/>
            <person name="Petrus S."/>
            <person name="Munoz J.F."/>
            <person name="Poplawski S."/>
            <person name="Goldman W.E."/>
            <person name="Michael T."/>
            <person name="Cuomo C.A."/>
            <person name="Sil A."/>
            <person name="Beyhan S."/>
        </authorList>
    </citation>
    <scope>NUCLEOTIDE SEQUENCE</scope>
    <source>
        <strain evidence="1">WU24</strain>
    </source>
</reference>
<dbReference type="Proteomes" id="UP000663671">
    <property type="component" value="Chromosome 4"/>
</dbReference>
<dbReference type="AlphaFoldDB" id="A0A8A1M5A2"/>
<protein>
    <submittedName>
        <fullName evidence="1">Uncharacterized protein</fullName>
    </submittedName>
</protein>
<name>A0A8A1M5A2_AJECA</name>
<dbReference type="VEuPathDB" id="FungiDB:I7I51_04630"/>
<evidence type="ECO:0000313" key="1">
    <source>
        <dbReference type="EMBL" id="QSS59834.1"/>
    </source>
</evidence>
<dbReference type="EMBL" id="CP069110">
    <property type="protein sequence ID" value="QSS59834.1"/>
    <property type="molecule type" value="Genomic_DNA"/>
</dbReference>
<gene>
    <name evidence="1" type="ORF">I7I51_04630</name>
</gene>